<organism evidence="1 2">
    <name type="scientific">Pleuronectes platessa</name>
    <name type="common">European plaice</name>
    <dbReference type="NCBI Taxonomy" id="8262"/>
    <lineage>
        <taxon>Eukaryota</taxon>
        <taxon>Metazoa</taxon>
        <taxon>Chordata</taxon>
        <taxon>Craniata</taxon>
        <taxon>Vertebrata</taxon>
        <taxon>Euteleostomi</taxon>
        <taxon>Actinopterygii</taxon>
        <taxon>Neopterygii</taxon>
        <taxon>Teleostei</taxon>
        <taxon>Neoteleostei</taxon>
        <taxon>Acanthomorphata</taxon>
        <taxon>Carangaria</taxon>
        <taxon>Pleuronectiformes</taxon>
        <taxon>Pleuronectoidei</taxon>
        <taxon>Pleuronectidae</taxon>
        <taxon>Pleuronectes</taxon>
    </lineage>
</organism>
<protein>
    <submittedName>
        <fullName evidence="1">Uncharacterized protein</fullName>
    </submittedName>
</protein>
<accession>A0A9N7TQC7</accession>
<evidence type="ECO:0000313" key="2">
    <source>
        <dbReference type="Proteomes" id="UP001153269"/>
    </source>
</evidence>
<name>A0A9N7TQC7_PLEPL</name>
<sequence>MAHISGKRVQSLTRWKIPFSLFPCVDISATVRIYQPLKGPEERGHAALWAQLTRRPPDQHLICSQIHRQRYLLPVTPQHSQSLLSLLSRPSAAQLHFLPVKDAHGLLDKKGEKTKLRISGPRVVASTTGSGINHRLRHHRVDQRSLALAWNNVPQHAPSTGVLLLKLPDMRGLSLPARPPLDTHHYF</sequence>
<proteinExistence type="predicted"/>
<dbReference type="EMBL" id="CADEAL010000253">
    <property type="protein sequence ID" value="CAB1417216.1"/>
    <property type="molecule type" value="Genomic_DNA"/>
</dbReference>
<gene>
    <name evidence="1" type="ORF">PLEPLA_LOCUS5018</name>
</gene>
<dbReference type="Proteomes" id="UP001153269">
    <property type="component" value="Unassembled WGS sequence"/>
</dbReference>
<evidence type="ECO:0000313" key="1">
    <source>
        <dbReference type="EMBL" id="CAB1417216.1"/>
    </source>
</evidence>
<keyword evidence="2" id="KW-1185">Reference proteome</keyword>
<dbReference type="AlphaFoldDB" id="A0A9N7TQC7"/>
<comment type="caution">
    <text evidence="1">The sequence shown here is derived from an EMBL/GenBank/DDBJ whole genome shotgun (WGS) entry which is preliminary data.</text>
</comment>
<reference evidence="1" key="1">
    <citation type="submission" date="2020-03" db="EMBL/GenBank/DDBJ databases">
        <authorList>
            <person name="Weist P."/>
        </authorList>
    </citation>
    <scope>NUCLEOTIDE SEQUENCE</scope>
</reference>